<evidence type="ECO:0000313" key="3">
    <source>
        <dbReference type="Proteomes" id="UP000297245"/>
    </source>
</evidence>
<evidence type="ECO:0000313" key="2">
    <source>
        <dbReference type="EMBL" id="THU83044.1"/>
    </source>
</evidence>
<keyword evidence="3" id="KW-1185">Reference proteome</keyword>
<gene>
    <name evidence="2" type="ORF">K435DRAFT_734296</name>
</gene>
<feature type="transmembrane region" description="Helical" evidence="1">
    <location>
        <begin position="53"/>
        <end position="72"/>
    </location>
</feature>
<keyword evidence="1" id="KW-0812">Transmembrane</keyword>
<dbReference type="AlphaFoldDB" id="A0A4S8L3G4"/>
<protein>
    <submittedName>
        <fullName evidence="2">Uncharacterized protein</fullName>
    </submittedName>
</protein>
<dbReference type="Proteomes" id="UP000297245">
    <property type="component" value="Unassembled WGS sequence"/>
</dbReference>
<feature type="transmembrane region" description="Helical" evidence="1">
    <location>
        <begin position="79"/>
        <end position="100"/>
    </location>
</feature>
<sequence>MFVGAILISFTVTAHWICTVIRLFDAFVNFENGSKPLEYYADLSQLTEVVKTGFLMATIAMSDAMIIYRLWVVWGHNPYVVIFPLLTLIGLAVCGVGITYQFTQYFPGLDVFNSDAGRWITSDCVFTLCTNLYSTVMIAFRFWKAEKNLAEAAIVRSGMGLKDVLMILVESAAIYTSWNILFFASYQSRSNLQFTAVDCWPEVAGIAFMLINVRAGFRTNQASNQSLPSTTGSSQFSSVYRDRIPRVPYSTSKHQMVPLSVNITTVTDTNQETDFEQGKNDVHSM</sequence>
<proteinExistence type="predicted"/>
<keyword evidence="1" id="KW-0472">Membrane</keyword>
<feature type="transmembrane region" description="Helical" evidence="1">
    <location>
        <begin position="164"/>
        <end position="186"/>
    </location>
</feature>
<organism evidence="2 3">
    <name type="scientific">Dendrothele bispora (strain CBS 962.96)</name>
    <dbReference type="NCBI Taxonomy" id="1314807"/>
    <lineage>
        <taxon>Eukaryota</taxon>
        <taxon>Fungi</taxon>
        <taxon>Dikarya</taxon>
        <taxon>Basidiomycota</taxon>
        <taxon>Agaricomycotina</taxon>
        <taxon>Agaricomycetes</taxon>
        <taxon>Agaricomycetidae</taxon>
        <taxon>Agaricales</taxon>
        <taxon>Agaricales incertae sedis</taxon>
        <taxon>Dendrothele</taxon>
    </lineage>
</organism>
<reference evidence="2 3" key="1">
    <citation type="journal article" date="2019" name="Nat. Ecol. Evol.">
        <title>Megaphylogeny resolves global patterns of mushroom evolution.</title>
        <authorList>
            <person name="Varga T."/>
            <person name="Krizsan K."/>
            <person name="Foldi C."/>
            <person name="Dima B."/>
            <person name="Sanchez-Garcia M."/>
            <person name="Sanchez-Ramirez S."/>
            <person name="Szollosi G.J."/>
            <person name="Szarkandi J.G."/>
            <person name="Papp V."/>
            <person name="Albert L."/>
            <person name="Andreopoulos W."/>
            <person name="Angelini C."/>
            <person name="Antonin V."/>
            <person name="Barry K.W."/>
            <person name="Bougher N.L."/>
            <person name="Buchanan P."/>
            <person name="Buyck B."/>
            <person name="Bense V."/>
            <person name="Catcheside P."/>
            <person name="Chovatia M."/>
            <person name="Cooper J."/>
            <person name="Damon W."/>
            <person name="Desjardin D."/>
            <person name="Finy P."/>
            <person name="Geml J."/>
            <person name="Haridas S."/>
            <person name="Hughes K."/>
            <person name="Justo A."/>
            <person name="Karasinski D."/>
            <person name="Kautmanova I."/>
            <person name="Kiss B."/>
            <person name="Kocsube S."/>
            <person name="Kotiranta H."/>
            <person name="LaButti K.M."/>
            <person name="Lechner B.E."/>
            <person name="Liimatainen K."/>
            <person name="Lipzen A."/>
            <person name="Lukacs Z."/>
            <person name="Mihaltcheva S."/>
            <person name="Morgado L.N."/>
            <person name="Niskanen T."/>
            <person name="Noordeloos M.E."/>
            <person name="Ohm R.A."/>
            <person name="Ortiz-Santana B."/>
            <person name="Ovrebo C."/>
            <person name="Racz N."/>
            <person name="Riley R."/>
            <person name="Savchenko A."/>
            <person name="Shiryaev A."/>
            <person name="Soop K."/>
            <person name="Spirin V."/>
            <person name="Szebenyi C."/>
            <person name="Tomsovsky M."/>
            <person name="Tulloss R.E."/>
            <person name="Uehling J."/>
            <person name="Grigoriev I.V."/>
            <person name="Vagvolgyi C."/>
            <person name="Papp T."/>
            <person name="Martin F.M."/>
            <person name="Miettinen O."/>
            <person name="Hibbett D.S."/>
            <person name="Nagy L.G."/>
        </authorList>
    </citation>
    <scope>NUCLEOTIDE SEQUENCE [LARGE SCALE GENOMIC DNA]</scope>
    <source>
        <strain evidence="2 3">CBS 962.96</strain>
    </source>
</reference>
<feature type="transmembrane region" description="Helical" evidence="1">
    <location>
        <begin position="120"/>
        <end position="143"/>
    </location>
</feature>
<dbReference type="EMBL" id="ML179690">
    <property type="protein sequence ID" value="THU83044.1"/>
    <property type="molecule type" value="Genomic_DNA"/>
</dbReference>
<evidence type="ECO:0000256" key="1">
    <source>
        <dbReference type="SAM" id="Phobius"/>
    </source>
</evidence>
<accession>A0A4S8L3G4</accession>
<name>A0A4S8L3G4_DENBC</name>
<keyword evidence="1" id="KW-1133">Transmembrane helix</keyword>
<dbReference type="OrthoDB" id="3250682at2759"/>